<name>Q10HF0_ORYSJ</name>
<feature type="compositionally biased region" description="Basic and acidic residues" evidence="5">
    <location>
        <begin position="24"/>
        <end position="38"/>
    </location>
</feature>
<dbReference type="Pfam" id="PF00665">
    <property type="entry name" value="rve"/>
    <property type="match status" value="1"/>
</dbReference>
<dbReference type="InterPro" id="IPR039537">
    <property type="entry name" value="Retrotran_Ty1/copia-like"/>
</dbReference>
<organism evidence="7">
    <name type="scientific">Oryza sativa subsp. japonica</name>
    <name type="common">Rice</name>
    <dbReference type="NCBI Taxonomy" id="39947"/>
    <lineage>
        <taxon>Eukaryota</taxon>
        <taxon>Viridiplantae</taxon>
        <taxon>Streptophyta</taxon>
        <taxon>Embryophyta</taxon>
        <taxon>Tracheophyta</taxon>
        <taxon>Spermatophyta</taxon>
        <taxon>Magnoliopsida</taxon>
        <taxon>Liliopsida</taxon>
        <taxon>Poales</taxon>
        <taxon>Poaceae</taxon>
        <taxon>BOP clade</taxon>
        <taxon>Oryzoideae</taxon>
        <taxon>Oryzeae</taxon>
        <taxon>Oryzinae</taxon>
        <taxon>Oryza</taxon>
        <taxon>Oryza sativa</taxon>
    </lineage>
</organism>
<accession>Q10HF0</accession>
<dbReference type="InterPro" id="IPR036397">
    <property type="entry name" value="RNaseH_sf"/>
</dbReference>
<dbReference type="SUPFAM" id="SSF57756">
    <property type="entry name" value="Retrovirus zinc finger-like domains"/>
    <property type="match status" value="1"/>
</dbReference>
<dbReference type="PANTHER" id="PTHR42648:SF27">
    <property type="entry name" value="RNA-DIRECTED DNA POLYMERASE"/>
    <property type="match status" value="1"/>
</dbReference>
<dbReference type="Pfam" id="PF14223">
    <property type="entry name" value="Retrotran_gag_2"/>
    <property type="match status" value="1"/>
</dbReference>
<proteinExistence type="predicted"/>
<dbReference type="InterPro" id="IPR025724">
    <property type="entry name" value="GAG-pre-integrase_dom"/>
</dbReference>
<dbReference type="GO" id="GO:0006508">
    <property type="term" value="P:proteolysis"/>
    <property type="evidence" value="ECO:0007669"/>
    <property type="project" value="UniProtKB-KW"/>
</dbReference>
<evidence type="ECO:0000256" key="3">
    <source>
        <dbReference type="ARBA" id="ARBA00022750"/>
    </source>
</evidence>
<reference evidence="7" key="2">
    <citation type="submission" date="2006-06" db="EMBL/GenBank/DDBJ databases">
        <authorList>
            <person name="Buell R."/>
            <person name="Wing R.A."/>
            <person name="McCombie W.A."/>
            <person name="Ouyang S."/>
        </authorList>
    </citation>
    <scope>NUCLEOTIDE SEQUENCE</scope>
</reference>
<feature type="region of interest" description="Disordered" evidence="5">
    <location>
        <begin position="1052"/>
        <end position="1073"/>
    </location>
</feature>
<dbReference type="Pfam" id="PF22936">
    <property type="entry name" value="Pol_BBD"/>
    <property type="match status" value="1"/>
</dbReference>
<keyword evidence="3" id="KW-0064">Aspartyl protease</keyword>
<dbReference type="iPTMnet" id="Q10HF0"/>
<dbReference type="Pfam" id="PF07727">
    <property type="entry name" value="RVT_2"/>
    <property type="match status" value="1"/>
</dbReference>
<dbReference type="InterPro" id="IPR013103">
    <property type="entry name" value="RVT_2"/>
</dbReference>
<evidence type="ECO:0000256" key="1">
    <source>
        <dbReference type="ARBA" id="ARBA00022670"/>
    </source>
</evidence>
<evidence type="ECO:0000259" key="6">
    <source>
        <dbReference type="PROSITE" id="PS50994"/>
    </source>
</evidence>
<dbReference type="GO" id="GO:0015074">
    <property type="term" value="P:DNA integration"/>
    <property type="evidence" value="ECO:0007669"/>
    <property type="project" value="InterPro"/>
</dbReference>
<keyword evidence="1" id="KW-0645">Protease</keyword>
<feature type="compositionally biased region" description="Basic and acidic residues" evidence="5">
    <location>
        <begin position="1061"/>
        <end position="1073"/>
    </location>
</feature>
<dbReference type="InterPro" id="IPR001584">
    <property type="entry name" value="Integrase_cat-core"/>
</dbReference>
<dbReference type="Gene3D" id="4.10.60.10">
    <property type="entry name" value="Zinc finger, CCHC-type"/>
    <property type="match status" value="1"/>
</dbReference>
<protein>
    <submittedName>
        <fullName evidence="7">Retrotransposon protein, putative, Ty1-copia subclass</fullName>
    </submittedName>
</protein>
<dbReference type="InterPro" id="IPR054722">
    <property type="entry name" value="PolX-like_BBD"/>
</dbReference>
<dbReference type="GO" id="GO:0008270">
    <property type="term" value="F:zinc ion binding"/>
    <property type="evidence" value="ECO:0007669"/>
    <property type="project" value="InterPro"/>
</dbReference>
<sequence length="1073" mass="121323">MAVRPEDAAGGGTGESERKRKRARERERIGRSGAHADEGIDGDTTEDGARVDPSPAAKKPAEEEPTAEKAPAAEAVLGASAWRLSTSWPVLLLAVPAPSNFNLRYILEKEKLTRTNIMDWYRNLRIVLRQEHKEFVLTQPFPADLPNNAPAAQRREHERRCKEYLDISCLMLATMSPELQRQYEALDAHTIITGLRNMFEDQARAERFNTSKSLFACRLAEGNPVSPHVIKMIGYTESLDKLGFPLSRELATDLILQSLPPSFEPFIMNFNMNNLNRTLAELHGMLKTAEESIKKNSNHVMVMHKRKPNNKKSGQKRKLNSDEITSTSNSKTKVQKTGPAKDAECFFYKETGHWKRNCKKYLEQLKQKQQDGKSSTSGINVIEINLATSSTDSWVFDTGSVAHICKSLQGLKRSRSLARGRVDIRVGNGERVAVVAVGTMTLSLPSGLVLELNNCYCIPALCKNVISASCLQAEGYGFRSMDNGCSVYYNDLFYFHAPMMNGLYIVNLDGCSVYNINAKRQHPNDLNPTFIWHCRLGHINEKRMEKLHRDGLLHSFDFESFETCESCLLGKMTKAPFTGQSKRASELLGLVHTDVCGPMSSTARGGFGYFITFTDDFSRCGYVYLMRHKSESVEKFKKFQNEEQNYLGKTIKYLRSDRGGEYLSLEFGNHLKECGIVPQLTPPGTPQWNGVSERRNRTLLDMLWKHRLHEGPKEYDVHLRDNDKPTTYEEAMVGLDSEKCLGAMKSEIESMHVNQVWNLVDPPDGVKAIECKWVFKKKTDVDGNVHIYKARLVAKGFRQIQGVDYDETFSPVAMLKSIRIVLAIAAYFDYEIWQMEVKTAFLNGNHDEDVYMTQPKGFVDLQSAKMICKLQKSIYGLKQASRSWNIRFDELVKALGFLKNEEEPCVYKKISGSALVFLILYVDDILLIGNDIPMLESVKTSLKNSFSMKDLGEAAYILGIRIYRDRSKRLIGLSQSTYIDKMLKRFNMQDSKKGFLPMSHGINLGKNQCPQTTDERNKMSVIPYASAIGSIMYAMLCTRPDVSYALSATSRYQSDPGESLDSCKEYPEVLEKN</sequence>
<feature type="compositionally biased region" description="Basic residues" evidence="5">
    <location>
        <begin position="304"/>
        <end position="318"/>
    </location>
</feature>
<dbReference type="InterPro" id="IPR043502">
    <property type="entry name" value="DNA/RNA_pol_sf"/>
</dbReference>
<feature type="compositionally biased region" description="Polar residues" evidence="5">
    <location>
        <begin position="322"/>
        <end position="332"/>
    </location>
</feature>
<dbReference type="GO" id="GO:0004190">
    <property type="term" value="F:aspartic-type endopeptidase activity"/>
    <property type="evidence" value="ECO:0007669"/>
    <property type="project" value="UniProtKB-KW"/>
</dbReference>
<keyword evidence="4" id="KW-0378">Hydrolase</keyword>
<dbReference type="AlphaFoldDB" id="Q10HF0"/>
<gene>
    <name evidence="7" type="ordered locus">LOC_Os03g39400</name>
</gene>
<feature type="region of interest" description="Disordered" evidence="5">
    <location>
        <begin position="304"/>
        <end position="336"/>
    </location>
</feature>
<dbReference type="SUPFAM" id="SSF53098">
    <property type="entry name" value="Ribonuclease H-like"/>
    <property type="match status" value="1"/>
</dbReference>
<evidence type="ECO:0000256" key="5">
    <source>
        <dbReference type="SAM" id="MobiDB-lite"/>
    </source>
</evidence>
<keyword evidence="2" id="KW-0479">Metal-binding</keyword>
<dbReference type="PANTHER" id="PTHR42648">
    <property type="entry name" value="TRANSPOSASE, PUTATIVE-RELATED"/>
    <property type="match status" value="1"/>
</dbReference>
<dbReference type="PROSITE" id="PS50994">
    <property type="entry name" value="INTEGRASE"/>
    <property type="match status" value="1"/>
</dbReference>
<dbReference type="EMBL" id="DP000009">
    <property type="protein sequence ID" value="ABF97393.1"/>
    <property type="molecule type" value="Genomic_DNA"/>
</dbReference>
<evidence type="ECO:0000313" key="7">
    <source>
        <dbReference type="EMBL" id="ABF97393.1"/>
    </source>
</evidence>
<dbReference type="InterPro" id="IPR012337">
    <property type="entry name" value="RNaseH-like_sf"/>
</dbReference>
<feature type="region of interest" description="Disordered" evidence="5">
    <location>
        <begin position="1"/>
        <end position="71"/>
    </location>
</feature>
<dbReference type="InterPro" id="IPR036875">
    <property type="entry name" value="Znf_CCHC_sf"/>
</dbReference>
<dbReference type="Gene3D" id="3.30.420.10">
    <property type="entry name" value="Ribonuclease H-like superfamily/Ribonuclease H"/>
    <property type="match status" value="1"/>
</dbReference>
<evidence type="ECO:0000256" key="2">
    <source>
        <dbReference type="ARBA" id="ARBA00022723"/>
    </source>
</evidence>
<dbReference type="Pfam" id="PF13976">
    <property type="entry name" value="gag_pre-integrs"/>
    <property type="match status" value="1"/>
</dbReference>
<reference evidence="7" key="1">
    <citation type="journal article" date="2005" name="Genome Res.">
        <title>Sequence, annotation, and analysis of synteny between rice chromosome 3 and diverged grass species.</title>
        <authorList>
            <consortium name="Rice Chromosome 3 Sequencing Consortium"/>
            <person name="Buell C.R."/>
            <person name="Yuan Q."/>
            <person name="Ouyang S."/>
            <person name="Liu J."/>
            <person name="Zhu W."/>
            <person name="Wang A."/>
            <person name="Maiti R."/>
            <person name="Haas B."/>
            <person name="Wortman J."/>
            <person name="Pertea M."/>
            <person name="Jones K.M."/>
            <person name="Kim M."/>
            <person name="Overton L."/>
            <person name="Tsitrin T."/>
            <person name="Fadrosh D."/>
            <person name="Bera J."/>
            <person name="Weaver B."/>
            <person name="Jin S."/>
            <person name="Johri S."/>
            <person name="Reardon M."/>
            <person name="Webb K."/>
            <person name="Hill J."/>
            <person name="Moffat K."/>
            <person name="Tallon L."/>
            <person name="Van Aken S."/>
            <person name="Lewis M."/>
            <person name="Utterback T."/>
            <person name="Feldblyum T."/>
            <person name="Zismann V."/>
            <person name="Iobst S."/>
            <person name="Hsiao J."/>
            <person name="de Vazeille A.R."/>
            <person name="Salzberg S.L."/>
            <person name="White O."/>
            <person name="Fraser C."/>
            <person name="Yu Y."/>
            <person name="Kim H."/>
            <person name="Rambo T."/>
            <person name="Currie J."/>
            <person name="Collura K."/>
            <person name="Kernodle-Thompson S."/>
            <person name="Wei F."/>
            <person name="Kudrna K."/>
            <person name="Ammiraju J.S."/>
            <person name="Luo M."/>
            <person name="Goicoechea J.L."/>
            <person name="Wing R.A."/>
            <person name="Henry D."/>
            <person name="Oates R."/>
            <person name="Palmer M."/>
            <person name="Pries G."/>
            <person name="Saski C."/>
            <person name="Simmons J."/>
            <person name="Soderlund C."/>
            <person name="Nelson W."/>
            <person name="de la Bastide M."/>
            <person name="Spiegel L."/>
            <person name="Nascimento L."/>
            <person name="Huang E."/>
            <person name="Preston R."/>
            <person name="Zutavern T."/>
            <person name="Palmer L."/>
            <person name="O'Shaughnessy A."/>
            <person name="Dike S."/>
            <person name="McCombie W.R."/>
            <person name="Minx P."/>
            <person name="Cordum H."/>
            <person name="Wilson R."/>
            <person name="Jin W."/>
            <person name="Lee H.R."/>
            <person name="Jiang J."/>
            <person name="Jackson S."/>
        </authorList>
    </citation>
    <scope>NUCLEOTIDE SEQUENCE [LARGE SCALE GENOMIC DNA]</scope>
</reference>
<feature type="domain" description="Integrase catalytic" evidence="6">
    <location>
        <begin position="572"/>
        <end position="703"/>
    </location>
</feature>
<evidence type="ECO:0000256" key="4">
    <source>
        <dbReference type="ARBA" id="ARBA00022801"/>
    </source>
</evidence>
<dbReference type="SUPFAM" id="SSF56672">
    <property type="entry name" value="DNA/RNA polymerases"/>
    <property type="match status" value="1"/>
</dbReference>
<dbReference type="GO" id="GO:0003676">
    <property type="term" value="F:nucleic acid binding"/>
    <property type="evidence" value="ECO:0007669"/>
    <property type="project" value="InterPro"/>
</dbReference>